<feature type="domain" description="AMP-dependent synthetase/ligase" evidence="8">
    <location>
        <begin position="34"/>
        <end position="407"/>
    </location>
</feature>
<keyword evidence="7" id="KW-0812">Transmembrane</keyword>
<dbReference type="InterPro" id="IPR000873">
    <property type="entry name" value="AMP-dep_synth/lig_dom"/>
</dbReference>
<comment type="similarity">
    <text evidence="2">Belongs to the ATP-dependent AMP-binding enzyme family.</text>
</comment>
<gene>
    <name evidence="10" type="ORF">C2S53_016788</name>
</gene>
<dbReference type="FunFam" id="3.40.50.12780:FF:000003">
    <property type="entry name" value="Long-chain-fatty-acid--CoA ligase FadD"/>
    <property type="match status" value="1"/>
</dbReference>
<dbReference type="Gene3D" id="3.30.300.30">
    <property type="match status" value="1"/>
</dbReference>
<dbReference type="PROSITE" id="PS00455">
    <property type="entry name" value="AMP_BINDING"/>
    <property type="match status" value="1"/>
</dbReference>
<keyword evidence="11" id="KW-1185">Reference proteome</keyword>
<evidence type="ECO:0000256" key="6">
    <source>
        <dbReference type="ARBA" id="ARBA00023051"/>
    </source>
</evidence>
<dbReference type="Proteomes" id="UP001190926">
    <property type="component" value="Unassembled WGS sequence"/>
</dbReference>
<feature type="domain" description="AMP-binding enzyme C-terminal" evidence="9">
    <location>
        <begin position="458"/>
        <end position="533"/>
    </location>
</feature>
<dbReference type="InterPro" id="IPR020845">
    <property type="entry name" value="AMP-binding_CS"/>
</dbReference>
<keyword evidence="4" id="KW-0547">Nucleotide-binding</keyword>
<reference evidence="10 11" key="1">
    <citation type="journal article" date="2021" name="Nat. Commun.">
        <title>Incipient diploidization of the medicinal plant Perilla within 10,000 years.</title>
        <authorList>
            <person name="Zhang Y."/>
            <person name="Shen Q."/>
            <person name="Leng L."/>
            <person name="Zhang D."/>
            <person name="Chen S."/>
            <person name="Shi Y."/>
            <person name="Ning Z."/>
            <person name="Chen S."/>
        </authorList>
    </citation>
    <scope>NUCLEOTIDE SEQUENCE [LARGE SCALE GENOMIC DNA]</scope>
    <source>
        <strain evidence="11">cv. PC099</strain>
    </source>
</reference>
<sequence>MEKSGYGRDGVFRSLRPPLFFPRDPNLSMIPFLFRNASSFADKPALIDAHTGKTLTFSQFKSMVAKFSHALLHLGINKNDVVLIFAPNSIQFPVAFFGIIAIGAVATTVNPTYTVSELSKQLKDSTAKIIVTVEDLLPKVKDFNLPVILLGDGENEKPILPIGKIPSIVPFSEFVNNEGSVDLDGNSFGIKQDDTAVLLYSSGTTGASKGVVLSHRNFIAASLMVTADQEMAGEINNVFLLVLPMFHVFGLAVIMFSQLQRGSAIVSMSKFELGMILRTVEKHGVTHLWVVPPIILALAKNSIVKNYNLSSLKQVGSGAAPLGKELMQECAKNIPLAVVMQGYGMTETCGIVCVESPYSGPRHSGSAGMLVPGVECQIVSVDKLKPLPPTQLGEIWVRGPNMMQGYFRNPQATKLTIDRQGWVHTGDLGYFDEEGQLYVVDRIKELIKYKGFQVAPAELEGLLVSHPEISDAVVIPFPDAEAGEVPAAYVVRAPNSSLSEEDIKKFIADQVAPFKRLRRVTFIKSVPKSASGKILRRELIAEVKSKL</sequence>
<evidence type="ECO:0000259" key="9">
    <source>
        <dbReference type="Pfam" id="PF13193"/>
    </source>
</evidence>
<evidence type="ECO:0000256" key="4">
    <source>
        <dbReference type="ARBA" id="ARBA00022741"/>
    </source>
</evidence>
<proteinExistence type="inferred from homology"/>
<keyword evidence="3 10" id="KW-0436">Ligase</keyword>
<dbReference type="GO" id="GO:0050563">
    <property type="term" value="F:trans-feruloyl-CoA synthase activity"/>
    <property type="evidence" value="ECO:0007669"/>
    <property type="project" value="UniProtKB-ARBA"/>
</dbReference>
<protein>
    <submittedName>
        <fullName evidence="10">AMP-dependent synthetase and ligase family protein</fullName>
    </submittedName>
</protein>
<dbReference type="Pfam" id="PF13193">
    <property type="entry name" value="AMP-binding_C"/>
    <property type="match status" value="1"/>
</dbReference>
<evidence type="ECO:0000259" key="8">
    <source>
        <dbReference type="Pfam" id="PF00501"/>
    </source>
</evidence>
<dbReference type="InterPro" id="IPR045851">
    <property type="entry name" value="AMP-bd_C_sf"/>
</dbReference>
<dbReference type="PANTHER" id="PTHR24096:SF425">
    <property type="entry name" value="4-COUMARATE--COA LIGASE-LIKE 7"/>
    <property type="match status" value="1"/>
</dbReference>
<evidence type="ECO:0000256" key="2">
    <source>
        <dbReference type="ARBA" id="ARBA00006432"/>
    </source>
</evidence>
<accession>A0AAD4IUW7</accession>
<dbReference type="GO" id="GO:0009698">
    <property type="term" value="P:phenylpropanoid metabolic process"/>
    <property type="evidence" value="ECO:0007669"/>
    <property type="project" value="UniProtKB-KW"/>
</dbReference>
<evidence type="ECO:0000256" key="1">
    <source>
        <dbReference type="ARBA" id="ARBA00004930"/>
    </source>
</evidence>
<dbReference type="Pfam" id="PF00501">
    <property type="entry name" value="AMP-binding"/>
    <property type="match status" value="1"/>
</dbReference>
<dbReference type="GO" id="GO:0005524">
    <property type="term" value="F:ATP binding"/>
    <property type="evidence" value="ECO:0007669"/>
    <property type="project" value="UniProtKB-KW"/>
</dbReference>
<evidence type="ECO:0000313" key="11">
    <source>
        <dbReference type="Proteomes" id="UP001190926"/>
    </source>
</evidence>
<evidence type="ECO:0000256" key="3">
    <source>
        <dbReference type="ARBA" id="ARBA00022598"/>
    </source>
</evidence>
<dbReference type="InterPro" id="IPR042099">
    <property type="entry name" value="ANL_N_sf"/>
</dbReference>
<dbReference type="SMR" id="A0AAD4IUW7"/>
<comment type="caution">
    <text evidence="10">The sequence shown here is derived from an EMBL/GenBank/DDBJ whole genome shotgun (WGS) entry which is preliminary data.</text>
</comment>
<name>A0AAD4IUW7_PERFH</name>
<evidence type="ECO:0000256" key="5">
    <source>
        <dbReference type="ARBA" id="ARBA00022840"/>
    </source>
</evidence>
<keyword evidence="7" id="KW-1133">Transmembrane helix</keyword>
<dbReference type="GO" id="GO:0106286">
    <property type="term" value="F:(E)-caffeate-CoA ligase activity"/>
    <property type="evidence" value="ECO:0007669"/>
    <property type="project" value="UniProtKB-ARBA"/>
</dbReference>
<evidence type="ECO:0000256" key="7">
    <source>
        <dbReference type="SAM" id="Phobius"/>
    </source>
</evidence>
<feature type="transmembrane region" description="Helical" evidence="7">
    <location>
        <begin position="238"/>
        <end position="259"/>
    </location>
</feature>
<organism evidence="10 11">
    <name type="scientific">Perilla frutescens var. hirtella</name>
    <name type="common">Perilla citriodora</name>
    <name type="synonym">Perilla setoyensis</name>
    <dbReference type="NCBI Taxonomy" id="608512"/>
    <lineage>
        <taxon>Eukaryota</taxon>
        <taxon>Viridiplantae</taxon>
        <taxon>Streptophyta</taxon>
        <taxon>Embryophyta</taxon>
        <taxon>Tracheophyta</taxon>
        <taxon>Spermatophyta</taxon>
        <taxon>Magnoliopsida</taxon>
        <taxon>eudicotyledons</taxon>
        <taxon>Gunneridae</taxon>
        <taxon>Pentapetalae</taxon>
        <taxon>asterids</taxon>
        <taxon>lamiids</taxon>
        <taxon>Lamiales</taxon>
        <taxon>Lamiaceae</taxon>
        <taxon>Nepetoideae</taxon>
        <taxon>Elsholtzieae</taxon>
        <taxon>Perilla</taxon>
    </lineage>
</organism>
<keyword evidence="5" id="KW-0067">ATP-binding</keyword>
<dbReference type="InterPro" id="IPR025110">
    <property type="entry name" value="AMP-bd_C"/>
</dbReference>
<dbReference type="FunFam" id="3.30.300.30:FF:000007">
    <property type="entry name" value="4-coumarate--CoA ligase 2"/>
    <property type="match status" value="1"/>
</dbReference>
<comment type="pathway">
    <text evidence="1">Phytoalexin biosynthesis; 3,4',5-trihydroxystilbene biosynthesis; 3,4',5-trihydroxystilbene from trans-4-coumarate: step 1/2.</text>
</comment>
<keyword evidence="6" id="KW-0587">Phenylpropanoid metabolism</keyword>
<dbReference type="EMBL" id="SDAM02001894">
    <property type="protein sequence ID" value="KAH6821776.1"/>
    <property type="molecule type" value="Genomic_DNA"/>
</dbReference>
<dbReference type="CDD" id="cd05904">
    <property type="entry name" value="4CL"/>
    <property type="match status" value="1"/>
</dbReference>
<evidence type="ECO:0000313" key="10">
    <source>
        <dbReference type="EMBL" id="KAH6821776.1"/>
    </source>
</evidence>
<dbReference type="AlphaFoldDB" id="A0AAD4IUW7"/>
<dbReference type="Gene3D" id="3.40.50.12780">
    <property type="entry name" value="N-terminal domain of ligase-like"/>
    <property type="match status" value="1"/>
</dbReference>
<dbReference type="PANTHER" id="PTHR24096">
    <property type="entry name" value="LONG-CHAIN-FATTY-ACID--COA LIGASE"/>
    <property type="match status" value="1"/>
</dbReference>
<dbReference type="SUPFAM" id="SSF56801">
    <property type="entry name" value="Acetyl-CoA synthetase-like"/>
    <property type="match status" value="1"/>
</dbReference>
<keyword evidence="7" id="KW-0472">Membrane</keyword>